<feature type="transmembrane region" description="Helical" evidence="2">
    <location>
        <begin position="343"/>
        <end position="365"/>
    </location>
</feature>
<keyword evidence="2" id="KW-0812">Transmembrane</keyword>
<evidence type="ECO:0000256" key="2">
    <source>
        <dbReference type="SAM" id="Phobius"/>
    </source>
</evidence>
<feature type="transmembrane region" description="Helical" evidence="2">
    <location>
        <begin position="220"/>
        <end position="240"/>
    </location>
</feature>
<evidence type="ECO:0000313" key="3">
    <source>
        <dbReference type="EMBL" id="MEE4541946.1"/>
    </source>
</evidence>
<sequence length="509" mass="50691">MPVPAFPSAPGTSVPAGYVPPPAPAVPAVPSPAGQFVRRVLAGRWDRPALAALAPAALLVVLAGLLGATSGSLLSGSGIGFMTRSRTALALLLQGVGGSVSISAPLDEPDSLDSGDDGSDSFDDGSGSFEYGDGSGGFDDGGGSALMTSGHHTGHSSLGMVPLTVTLLWVLVLAVAVRAMRRRQTGPEAAVRVALLSAAATLVLALAARPSLQGVQVGSGPALAALGSLALAFATAFAVLAGPGRAAWLAARPQLVDALRLLRTTATALAVTVGVAAIVVFCVALAHYDDVTGWGLVLYAFILPNVGVSALNLGWGGPIDLSDRSGSSGMHTSYDLGDLSHVWSGWAAVGAVAGGAVCALLIGVVAARRGRTRGEQFAVAGLFTVLFVALAWLSGVTSVGGMLVTGLDSRASIGPSVSSALLFGLLWSFGGVFVAPYVARSLGVRGAEVYGPGAAYTPPGGGAPFGPQLVPGPGPVAPPSAGQTVHDLGVVQPPRMNQAPRGSAPPDHR</sequence>
<gene>
    <name evidence="3" type="ORF">V2S66_08190</name>
</gene>
<feature type="transmembrane region" description="Helical" evidence="2">
    <location>
        <begin position="420"/>
        <end position="439"/>
    </location>
</feature>
<feature type="transmembrane region" description="Helical" evidence="2">
    <location>
        <begin position="49"/>
        <end position="75"/>
    </location>
</feature>
<dbReference type="EMBL" id="JAZEWV010000004">
    <property type="protein sequence ID" value="MEE4541946.1"/>
    <property type="molecule type" value="Genomic_DNA"/>
</dbReference>
<evidence type="ECO:0000313" key="4">
    <source>
        <dbReference type="Proteomes" id="UP001344658"/>
    </source>
</evidence>
<protein>
    <recommendedName>
        <fullName evidence="5">Integral membrane protein</fullName>
    </recommendedName>
</protein>
<evidence type="ECO:0000256" key="1">
    <source>
        <dbReference type="SAM" id="MobiDB-lite"/>
    </source>
</evidence>
<accession>A0ABU7P818</accession>
<name>A0ABU7P818_9ACTN</name>
<organism evidence="3 4">
    <name type="scientific">Actinacidiphila polyblastidii</name>
    <dbReference type="NCBI Taxonomy" id="3110430"/>
    <lineage>
        <taxon>Bacteria</taxon>
        <taxon>Bacillati</taxon>
        <taxon>Actinomycetota</taxon>
        <taxon>Actinomycetes</taxon>
        <taxon>Kitasatosporales</taxon>
        <taxon>Streptomycetaceae</taxon>
        <taxon>Actinacidiphila</taxon>
    </lineage>
</organism>
<dbReference type="Proteomes" id="UP001344658">
    <property type="component" value="Unassembled WGS sequence"/>
</dbReference>
<feature type="compositionally biased region" description="Acidic residues" evidence="1">
    <location>
        <begin position="107"/>
        <end position="123"/>
    </location>
</feature>
<feature type="transmembrane region" description="Helical" evidence="2">
    <location>
        <begin position="157"/>
        <end position="177"/>
    </location>
</feature>
<keyword evidence="4" id="KW-1185">Reference proteome</keyword>
<keyword evidence="2" id="KW-1133">Transmembrane helix</keyword>
<proteinExistence type="predicted"/>
<feature type="transmembrane region" description="Helical" evidence="2">
    <location>
        <begin position="377"/>
        <end position="400"/>
    </location>
</feature>
<feature type="region of interest" description="Disordered" evidence="1">
    <location>
        <begin position="463"/>
        <end position="509"/>
    </location>
</feature>
<comment type="caution">
    <text evidence="3">The sequence shown here is derived from an EMBL/GenBank/DDBJ whole genome shotgun (WGS) entry which is preliminary data.</text>
</comment>
<reference evidence="3 4" key="1">
    <citation type="submission" date="2023-12" db="EMBL/GenBank/DDBJ databases">
        <title>Streptomyces sp. V4-01.</title>
        <authorList>
            <person name="Somphong A."/>
            <person name="Phongsopitanun W."/>
        </authorList>
    </citation>
    <scope>NUCLEOTIDE SEQUENCE [LARGE SCALE GENOMIC DNA]</scope>
    <source>
        <strain evidence="3 4">V4-01</strain>
    </source>
</reference>
<feature type="transmembrane region" description="Helical" evidence="2">
    <location>
        <begin position="261"/>
        <end position="288"/>
    </location>
</feature>
<feature type="transmembrane region" description="Helical" evidence="2">
    <location>
        <begin position="189"/>
        <end position="208"/>
    </location>
</feature>
<feature type="transmembrane region" description="Helical" evidence="2">
    <location>
        <begin position="87"/>
        <end position="106"/>
    </location>
</feature>
<dbReference type="RefSeq" id="WP_330793856.1">
    <property type="nucleotide sequence ID" value="NZ_JAZEWV010000004.1"/>
</dbReference>
<feature type="region of interest" description="Disordered" evidence="1">
    <location>
        <begin position="104"/>
        <end position="126"/>
    </location>
</feature>
<evidence type="ECO:0008006" key="5">
    <source>
        <dbReference type="Google" id="ProtNLM"/>
    </source>
</evidence>
<keyword evidence="2" id="KW-0472">Membrane</keyword>